<proteinExistence type="predicted"/>
<keyword evidence="3" id="KW-1185">Reference proteome</keyword>
<organism evidence="2 3">
    <name type="scientific">Daphnia sinensis</name>
    <dbReference type="NCBI Taxonomy" id="1820382"/>
    <lineage>
        <taxon>Eukaryota</taxon>
        <taxon>Metazoa</taxon>
        <taxon>Ecdysozoa</taxon>
        <taxon>Arthropoda</taxon>
        <taxon>Crustacea</taxon>
        <taxon>Branchiopoda</taxon>
        <taxon>Diplostraca</taxon>
        <taxon>Cladocera</taxon>
        <taxon>Anomopoda</taxon>
        <taxon>Daphniidae</taxon>
        <taxon>Daphnia</taxon>
        <taxon>Daphnia similis group</taxon>
    </lineage>
</organism>
<dbReference type="Proteomes" id="UP000820818">
    <property type="component" value="Linkage Group LG9"/>
</dbReference>
<feature type="compositionally biased region" description="Basic residues" evidence="1">
    <location>
        <begin position="111"/>
        <end position="122"/>
    </location>
</feature>
<accession>A0AAD5PQ30</accession>
<feature type="region of interest" description="Disordered" evidence="1">
    <location>
        <begin position="1"/>
        <end position="52"/>
    </location>
</feature>
<feature type="compositionally biased region" description="Polar residues" evidence="1">
    <location>
        <begin position="1"/>
        <end position="15"/>
    </location>
</feature>
<protein>
    <submittedName>
        <fullName evidence="2">Uncharacterized protein</fullName>
    </submittedName>
</protein>
<feature type="compositionally biased region" description="Basic and acidic residues" evidence="1">
    <location>
        <begin position="17"/>
        <end position="40"/>
    </location>
</feature>
<reference evidence="2 3" key="1">
    <citation type="submission" date="2022-05" db="EMBL/GenBank/DDBJ databases">
        <title>A multi-omics perspective on studying reproductive biology in Daphnia sinensis.</title>
        <authorList>
            <person name="Jia J."/>
        </authorList>
    </citation>
    <scope>NUCLEOTIDE SEQUENCE [LARGE SCALE GENOMIC DNA]</scope>
    <source>
        <strain evidence="2 3">WSL</strain>
    </source>
</reference>
<dbReference type="EMBL" id="WJBH02000009">
    <property type="protein sequence ID" value="KAI9552674.1"/>
    <property type="molecule type" value="Genomic_DNA"/>
</dbReference>
<name>A0AAD5PQ30_9CRUS</name>
<evidence type="ECO:0000256" key="1">
    <source>
        <dbReference type="SAM" id="MobiDB-lite"/>
    </source>
</evidence>
<evidence type="ECO:0000313" key="3">
    <source>
        <dbReference type="Proteomes" id="UP000820818"/>
    </source>
</evidence>
<comment type="caution">
    <text evidence="2">The sequence shown here is derived from an EMBL/GenBank/DDBJ whole genome shotgun (WGS) entry which is preliminary data.</text>
</comment>
<sequence>MYSYNMENPVNSSLIDSRLDPFKERDNDQEGDMKNLEHGNENNSSESDYKENKEQYIHELEAEEEMPMVEANVPLVSDKNVTDTQLVGVHPEADPEKEQILPQESDETPLRRSHRTRKKVKHLGLPTSDDEAVA</sequence>
<feature type="region of interest" description="Disordered" evidence="1">
    <location>
        <begin position="90"/>
        <end position="134"/>
    </location>
</feature>
<gene>
    <name evidence="2" type="ORF">GHT06_020547</name>
</gene>
<evidence type="ECO:0000313" key="2">
    <source>
        <dbReference type="EMBL" id="KAI9552674.1"/>
    </source>
</evidence>
<dbReference type="AlphaFoldDB" id="A0AAD5PQ30"/>